<dbReference type="InterPro" id="IPR056486">
    <property type="entry name" value="HVO_2525_N"/>
</dbReference>
<organism evidence="2 3">
    <name type="scientific">Halocatena marina</name>
    <dbReference type="NCBI Taxonomy" id="2934937"/>
    <lineage>
        <taxon>Archaea</taxon>
        <taxon>Methanobacteriati</taxon>
        <taxon>Methanobacteriota</taxon>
        <taxon>Stenosarchaea group</taxon>
        <taxon>Halobacteria</taxon>
        <taxon>Halobacteriales</taxon>
        <taxon>Natronomonadaceae</taxon>
        <taxon>Halocatena</taxon>
    </lineage>
</organism>
<evidence type="ECO:0000313" key="2">
    <source>
        <dbReference type="EMBL" id="MFC7191246.1"/>
    </source>
</evidence>
<evidence type="ECO:0000313" key="3">
    <source>
        <dbReference type="Proteomes" id="UP001596417"/>
    </source>
</evidence>
<comment type="caution">
    <text evidence="2">The sequence shown here is derived from an EMBL/GenBank/DDBJ whole genome shotgun (WGS) entry which is preliminary data.</text>
</comment>
<dbReference type="Pfam" id="PF24279">
    <property type="entry name" value="HVO_2525_N"/>
    <property type="match status" value="1"/>
</dbReference>
<protein>
    <recommendedName>
        <fullName evidence="1">HVO-2525 N-terminal domain-containing protein</fullName>
    </recommendedName>
</protein>
<dbReference type="EMBL" id="JBHTAX010000001">
    <property type="protein sequence ID" value="MFC7191246.1"/>
    <property type="molecule type" value="Genomic_DNA"/>
</dbReference>
<gene>
    <name evidence="2" type="ORF">ACFQL7_16515</name>
</gene>
<dbReference type="AlphaFoldDB" id="A0ABD5YSX5"/>
<name>A0ABD5YSX5_9EURY</name>
<keyword evidence="3" id="KW-1185">Reference proteome</keyword>
<reference evidence="2 3" key="1">
    <citation type="journal article" date="2019" name="Int. J. Syst. Evol. Microbiol.">
        <title>The Global Catalogue of Microorganisms (GCM) 10K type strain sequencing project: providing services to taxonomists for standard genome sequencing and annotation.</title>
        <authorList>
            <consortium name="The Broad Institute Genomics Platform"/>
            <consortium name="The Broad Institute Genome Sequencing Center for Infectious Disease"/>
            <person name="Wu L."/>
            <person name="Ma J."/>
        </authorList>
    </citation>
    <scope>NUCLEOTIDE SEQUENCE [LARGE SCALE GENOMIC DNA]</scope>
    <source>
        <strain evidence="2 3">RDMS1</strain>
    </source>
</reference>
<sequence>MYYLSLNVCQEDCPLTQATREHDVWFITPHWRFEKESSRWKLRIHAEASERQELEDALRRFQNVKAVHQFHLQKKRGTTAFLRTVVAETDTIDTVERHGGYVVGPFQNAGGRERWHLGFDTQTDADDALAELDRNEEFRVRNRRRITDPEAFDPLHYHETAQTLLRGVVMSLNANKRYWKQQSRTITMKYHGK</sequence>
<feature type="domain" description="HVO-2525 N-terminal" evidence="1">
    <location>
        <begin position="4"/>
        <end position="138"/>
    </location>
</feature>
<dbReference type="Proteomes" id="UP001596417">
    <property type="component" value="Unassembled WGS sequence"/>
</dbReference>
<accession>A0ABD5YSX5</accession>
<evidence type="ECO:0000259" key="1">
    <source>
        <dbReference type="Pfam" id="PF24279"/>
    </source>
</evidence>
<dbReference type="RefSeq" id="WP_390206080.1">
    <property type="nucleotide sequence ID" value="NZ_JBHTAX010000001.1"/>
</dbReference>
<proteinExistence type="predicted"/>